<evidence type="ECO:0000313" key="3">
    <source>
        <dbReference type="Proteomes" id="UP001313282"/>
    </source>
</evidence>
<protein>
    <submittedName>
        <fullName evidence="2">Uncharacterized protein</fullName>
    </submittedName>
</protein>
<gene>
    <name evidence="2" type="ORF">TWF718_008139</name>
</gene>
<dbReference type="AlphaFoldDB" id="A0AAN8MQW6"/>
<feature type="region of interest" description="Disordered" evidence="1">
    <location>
        <begin position="156"/>
        <end position="232"/>
    </location>
</feature>
<organism evidence="2 3">
    <name type="scientific">Orbilia javanica</name>
    <dbReference type="NCBI Taxonomy" id="47235"/>
    <lineage>
        <taxon>Eukaryota</taxon>
        <taxon>Fungi</taxon>
        <taxon>Dikarya</taxon>
        <taxon>Ascomycota</taxon>
        <taxon>Pezizomycotina</taxon>
        <taxon>Orbiliomycetes</taxon>
        <taxon>Orbiliales</taxon>
        <taxon>Orbiliaceae</taxon>
        <taxon>Orbilia</taxon>
    </lineage>
</organism>
<evidence type="ECO:0000313" key="2">
    <source>
        <dbReference type="EMBL" id="KAK6342751.1"/>
    </source>
</evidence>
<comment type="caution">
    <text evidence="2">The sequence shown here is derived from an EMBL/GenBank/DDBJ whole genome shotgun (WGS) entry which is preliminary data.</text>
</comment>
<dbReference type="EMBL" id="JAVHNR010000005">
    <property type="protein sequence ID" value="KAK6342751.1"/>
    <property type="molecule type" value="Genomic_DNA"/>
</dbReference>
<feature type="compositionally biased region" description="Low complexity" evidence="1">
    <location>
        <begin position="162"/>
        <end position="216"/>
    </location>
</feature>
<dbReference type="Proteomes" id="UP001313282">
    <property type="component" value="Unassembled WGS sequence"/>
</dbReference>
<name>A0AAN8MQW6_9PEZI</name>
<evidence type="ECO:0000256" key="1">
    <source>
        <dbReference type="SAM" id="MobiDB-lite"/>
    </source>
</evidence>
<proteinExistence type="predicted"/>
<keyword evidence="3" id="KW-1185">Reference proteome</keyword>
<reference evidence="2 3" key="1">
    <citation type="submission" date="2019-10" db="EMBL/GenBank/DDBJ databases">
        <authorList>
            <person name="Palmer J.M."/>
        </authorList>
    </citation>
    <scope>NUCLEOTIDE SEQUENCE [LARGE SCALE GENOMIC DNA]</scope>
    <source>
        <strain evidence="2 3">TWF718</strain>
    </source>
</reference>
<accession>A0AAN8MQW6</accession>
<sequence>MTSSLINILFTPGFYIDPATVNPGTLDGYEQCGTDKWCFLAPANITGVCGTWFGQDEHCCWAAAIENGMEGIKTCGDVDGIRNTPFDQFGSSDAFNATGSTCPSGSFEIFDTDTESSTIASCCPNGQTSQAYYILPNSTFTGFYLEGAKCGTFEVPGELLNPTPQSSSTGSTSVPESTSSVSTGGIGPPASTTSGSEPTSESTAPADPTETGTTTTTGGGSAPTGSGSTTKPSKMSYLIAGSLIFGLFLGGSL</sequence>